<dbReference type="Gene3D" id="3.40.50.2000">
    <property type="entry name" value="Glycogen Phosphorylase B"/>
    <property type="match status" value="2"/>
</dbReference>
<dbReference type="OrthoDB" id="832722at2"/>
<proteinExistence type="predicted"/>
<name>A0A2H3NKI0_9BACT</name>
<keyword evidence="3" id="KW-1185">Reference proteome</keyword>
<organism evidence="2 3">
    <name type="scientific">Longimonas halophila</name>
    <dbReference type="NCBI Taxonomy" id="1469170"/>
    <lineage>
        <taxon>Bacteria</taxon>
        <taxon>Pseudomonadati</taxon>
        <taxon>Rhodothermota</taxon>
        <taxon>Rhodothermia</taxon>
        <taxon>Rhodothermales</taxon>
        <taxon>Salisaetaceae</taxon>
        <taxon>Longimonas</taxon>
    </lineage>
</organism>
<evidence type="ECO:0000259" key="1">
    <source>
        <dbReference type="Pfam" id="PF00534"/>
    </source>
</evidence>
<dbReference type="Proteomes" id="UP000221024">
    <property type="component" value="Unassembled WGS sequence"/>
</dbReference>
<dbReference type="SUPFAM" id="SSF53756">
    <property type="entry name" value="UDP-Glycosyltransferase/glycogen phosphorylase"/>
    <property type="match status" value="1"/>
</dbReference>
<dbReference type="AlphaFoldDB" id="A0A2H3NKI0"/>
<comment type="caution">
    <text evidence="2">The sequence shown here is derived from an EMBL/GenBank/DDBJ whole genome shotgun (WGS) entry which is preliminary data.</text>
</comment>
<protein>
    <recommendedName>
        <fullName evidence="1">Glycosyl transferase family 1 domain-containing protein</fullName>
    </recommendedName>
</protein>
<sequence>MKILTESRAFYPSVGGLEMMAEGLSTTWQKRGHNVRVITATPLHEQKELEALDVIRQPSTSEWIQQLRWADVFFQNGVSLRSLGYPLIMRCPIVYRHPNLLTSNKDGFDLPNQLKRWATHLGYNIASCQAVANTILGPAEIVPNTFRPIFDREGKSDSERQGLLFVGRLVHGKGIDIALDALYQLHQKGKCYSLTICGGGKDRELFKKRTAMLGLAEDVTFVGWTDSKELSQKYAHASAVLVPSRYEAFGIVALEAIACGCPVVASNVGGLPESVGECGILVESENPAALAEGIEKALNPAVRSQLRDAMPAHIARHRINRVADAYLEVIERYVEEVS</sequence>
<reference evidence="2 3" key="1">
    <citation type="submission" date="2017-10" db="EMBL/GenBank/DDBJ databases">
        <title>Draft genome of Longimonas halophila.</title>
        <authorList>
            <person name="Goh K.M."/>
            <person name="Shamsir M.S."/>
            <person name="Lim S.W."/>
        </authorList>
    </citation>
    <scope>NUCLEOTIDE SEQUENCE [LARGE SCALE GENOMIC DNA]</scope>
    <source>
        <strain evidence="2 3">KCTC 42399</strain>
    </source>
</reference>
<dbReference type="CDD" id="cd03801">
    <property type="entry name" value="GT4_PimA-like"/>
    <property type="match status" value="1"/>
</dbReference>
<feature type="domain" description="Glycosyl transferase family 1" evidence="1">
    <location>
        <begin position="151"/>
        <end position="299"/>
    </location>
</feature>
<dbReference type="RefSeq" id="WP_098062401.1">
    <property type="nucleotide sequence ID" value="NZ_PDEP01000008.1"/>
</dbReference>
<gene>
    <name evidence="2" type="ORF">CRI93_09505</name>
</gene>
<accession>A0A2H3NKI0</accession>
<dbReference type="EMBL" id="PDEP01000008">
    <property type="protein sequence ID" value="PEN06508.1"/>
    <property type="molecule type" value="Genomic_DNA"/>
</dbReference>
<dbReference type="InterPro" id="IPR001296">
    <property type="entry name" value="Glyco_trans_1"/>
</dbReference>
<evidence type="ECO:0000313" key="3">
    <source>
        <dbReference type="Proteomes" id="UP000221024"/>
    </source>
</evidence>
<dbReference type="PANTHER" id="PTHR12526">
    <property type="entry name" value="GLYCOSYLTRANSFERASE"/>
    <property type="match status" value="1"/>
</dbReference>
<dbReference type="GO" id="GO:0016757">
    <property type="term" value="F:glycosyltransferase activity"/>
    <property type="evidence" value="ECO:0007669"/>
    <property type="project" value="InterPro"/>
</dbReference>
<evidence type="ECO:0000313" key="2">
    <source>
        <dbReference type="EMBL" id="PEN06508.1"/>
    </source>
</evidence>
<dbReference type="Pfam" id="PF00534">
    <property type="entry name" value="Glycos_transf_1"/>
    <property type="match status" value="1"/>
</dbReference>